<dbReference type="EMBL" id="CAJHJT010000056">
    <property type="protein sequence ID" value="CAD7014537.1"/>
    <property type="molecule type" value="Genomic_DNA"/>
</dbReference>
<evidence type="ECO:0000313" key="1">
    <source>
        <dbReference type="EMBL" id="CAD7014537.1"/>
    </source>
</evidence>
<dbReference type="Proteomes" id="UP000606786">
    <property type="component" value="Unassembled WGS sequence"/>
</dbReference>
<name>A0A811VH18_CERCA</name>
<keyword evidence="2" id="KW-1185">Reference proteome</keyword>
<comment type="caution">
    <text evidence="1">The sequence shown here is derived from an EMBL/GenBank/DDBJ whole genome shotgun (WGS) entry which is preliminary data.</text>
</comment>
<gene>
    <name evidence="1" type="ORF">CCAP1982_LOCUS22538</name>
</gene>
<reference evidence="1" key="1">
    <citation type="submission" date="2020-11" db="EMBL/GenBank/DDBJ databases">
        <authorList>
            <person name="Whitehead M."/>
        </authorList>
    </citation>
    <scope>NUCLEOTIDE SEQUENCE</scope>
    <source>
        <strain evidence="1">EGII</strain>
    </source>
</reference>
<protein>
    <submittedName>
        <fullName evidence="1">(Mediterranean fruit fly) hypothetical protein</fullName>
    </submittedName>
</protein>
<accession>A0A811VH18</accession>
<evidence type="ECO:0000313" key="2">
    <source>
        <dbReference type="Proteomes" id="UP000606786"/>
    </source>
</evidence>
<proteinExistence type="predicted"/>
<sequence>MYATVRGIVPAAAHTCQLLQQVHFDAATTLRSRFLCISSELNSAAEAARKANMAMENCEVKSAHVITAVFRSSAGADT</sequence>
<dbReference type="AlphaFoldDB" id="A0A811VH18"/>
<organism evidence="1 2">
    <name type="scientific">Ceratitis capitata</name>
    <name type="common">Mediterranean fruit fly</name>
    <name type="synonym">Tephritis capitata</name>
    <dbReference type="NCBI Taxonomy" id="7213"/>
    <lineage>
        <taxon>Eukaryota</taxon>
        <taxon>Metazoa</taxon>
        <taxon>Ecdysozoa</taxon>
        <taxon>Arthropoda</taxon>
        <taxon>Hexapoda</taxon>
        <taxon>Insecta</taxon>
        <taxon>Pterygota</taxon>
        <taxon>Neoptera</taxon>
        <taxon>Endopterygota</taxon>
        <taxon>Diptera</taxon>
        <taxon>Brachycera</taxon>
        <taxon>Muscomorpha</taxon>
        <taxon>Tephritoidea</taxon>
        <taxon>Tephritidae</taxon>
        <taxon>Ceratitis</taxon>
        <taxon>Ceratitis</taxon>
    </lineage>
</organism>